<accession>A0ABT5R7V1</accession>
<dbReference type="Proteomes" id="UP001149400">
    <property type="component" value="Unassembled WGS sequence"/>
</dbReference>
<dbReference type="RefSeq" id="WP_274167072.1">
    <property type="nucleotide sequence ID" value="NZ_JAJUBC010000053.1"/>
</dbReference>
<evidence type="ECO:0000313" key="2">
    <source>
        <dbReference type="Proteomes" id="UP001149400"/>
    </source>
</evidence>
<organism evidence="1 2">
    <name type="scientific">Enterovibrio gelatinilyticus</name>
    <dbReference type="NCBI Taxonomy" id="2899819"/>
    <lineage>
        <taxon>Bacteria</taxon>
        <taxon>Pseudomonadati</taxon>
        <taxon>Pseudomonadota</taxon>
        <taxon>Gammaproteobacteria</taxon>
        <taxon>Vibrionales</taxon>
        <taxon>Vibrionaceae</taxon>
        <taxon>Enterovibrio</taxon>
    </lineage>
</organism>
<keyword evidence="2" id="KW-1185">Reference proteome</keyword>
<comment type="caution">
    <text evidence="1">The sequence shown here is derived from an EMBL/GenBank/DDBJ whole genome shotgun (WGS) entry which is preliminary data.</text>
</comment>
<sequence length="213" mass="23372">MNIGIFLIVLVSIFWGVFAYKKKRKAQLVFIGTYRFNSVIKKKVAKKYPYLTDQDLMLVIDGLKDYLTICNQANKKQVAMPSQVVDVAWHEFILFTKEYQQFCDKAFGRFLHHTPTEAMKTPTSAQEGIKRAWRLACAKDSIDPMHPAKLPLLFAIDAKLNIEDGFIYSLNCQNTSSSTNGIGYCASHIGCSSGCAGSSCSSGDGGGGCGGGD</sequence>
<protein>
    <submittedName>
        <fullName evidence="1">Uncharacterized protein</fullName>
    </submittedName>
</protein>
<gene>
    <name evidence="1" type="ORF">LRP50_24785</name>
</gene>
<name>A0ABT5R7V1_9GAMM</name>
<evidence type="ECO:0000313" key="1">
    <source>
        <dbReference type="EMBL" id="MDD1796341.1"/>
    </source>
</evidence>
<proteinExistence type="predicted"/>
<dbReference type="EMBL" id="JAJUBC010000053">
    <property type="protein sequence ID" value="MDD1796341.1"/>
    <property type="molecule type" value="Genomic_DNA"/>
</dbReference>
<reference evidence="1" key="1">
    <citation type="submission" date="2021-12" db="EMBL/GenBank/DDBJ databases">
        <title>Enterovibrio ZSDZ35 sp. nov. and Enterovibrio ZSDZ42 sp. nov., isolated from coastal seawater in Qingdao.</title>
        <authorList>
            <person name="Zhang P."/>
        </authorList>
    </citation>
    <scope>NUCLEOTIDE SEQUENCE</scope>
    <source>
        <strain evidence="1">ZSDZ42</strain>
    </source>
</reference>